<proteinExistence type="predicted"/>
<evidence type="ECO:0000256" key="1">
    <source>
        <dbReference type="SAM" id="Coils"/>
    </source>
</evidence>
<reference evidence="3" key="1">
    <citation type="journal article" date="2021" name="Proc. Natl. Acad. Sci. U.S.A.">
        <title>A Catalog of Tens of Thousands of Viruses from Human Metagenomes Reveals Hidden Associations with Chronic Diseases.</title>
        <authorList>
            <person name="Tisza M.J."/>
            <person name="Buck C.B."/>
        </authorList>
    </citation>
    <scope>NUCLEOTIDE SEQUENCE</scope>
    <source>
        <strain evidence="3">Ct31P9</strain>
    </source>
</reference>
<evidence type="ECO:0000313" key="3">
    <source>
        <dbReference type="EMBL" id="DAF57716.1"/>
    </source>
</evidence>
<dbReference type="EMBL" id="BK032738">
    <property type="protein sequence ID" value="DAF57716.1"/>
    <property type="molecule type" value="Genomic_DNA"/>
</dbReference>
<keyword evidence="1" id="KW-0175">Coiled coil</keyword>
<sequence length="203" mass="22330">MTKEELKALGVTDEAADKIVEDYGKNYVSKAQFNATNEEKKAAKTELAQIKTELDGLKDKAKGNEDLSKQIEDLKKQSEAREKEYAQKVKNMEIDGIVDRALLTAKAKSVKAVRALLDLNGAEVEDGKIKGLDKQIEKLVTEAGYLFGDDKPNVKGATPGDPGGNKPNGGVTKEQFNKMSYGERVKLYNEDKELYDQLTNGGE</sequence>
<dbReference type="InterPro" id="IPR009636">
    <property type="entry name" value="SCAF"/>
</dbReference>
<feature type="region of interest" description="Disordered" evidence="2">
    <location>
        <begin position="150"/>
        <end position="176"/>
    </location>
</feature>
<evidence type="ECO:0000256" key="2">
    <source>
        <dbReference type="SAM" id="MobiDB-lite"/>
    </source>
</evidence>
<dbReference type="GO" id="GO:0019069">
    <property type="term" value="P:viral capsid assembly"/>
    <property type="evidence" value="ECO:0007669"/>
    <property type="project" value="InterPro"/>
</dbReference>
<dbReference type="Pfam" id="PF06810">
    <property type="entry name" value="Phage_scaffold"/>
    <property type="match status" value="1"/>
</dbReference>
<protein>
    <submittedName>
        <fullName evidence="3">Minor structural protein</fullName>
    </submittedName>
</protein>
<name>A0A8S5T2Y1_9CAUD</name>
<organism evidence="3">
    <name type="scientific">Myoviridae sp. ct31P9</name>
    <dbReference type="NCBI Taxonomy" id="2827657"/>
    <lineage>
        <taxon>Viruses</taxon>
        <taxon>Duplodnaviria</taxon>
        <taxon>Heunggongvirae</taxon>
        <taxon>Uroviricota</taxon>
        <taxon>Caudoviricetes</taxon>
    </lineage>
</organism>
<accession>A0A8S5T2Y1</accession>
<feature type="coiled-coil region" evidence="1">
    <location>
        <begin position="33"/>
        <end position="95"/>
    </location>
</feature>